<organism evidence="3 4">
    <name type="scientific">Ascoidea rubescens DSM 1968</name>
    <dbReference type="NCBI Taxonomy" id="1344418"/>
    <lineage>
        <taxon>Eukaryota</taxon>
        <taxon>Fungi</taxon>
        <taxon>Dikarya</taxon>
        <taxon>Ascomycota</taxon>
        <taxon>Saccharomycotina</taxon>
        <taxon>Saccharomycetes</taxon>
        <taxon>Ascoideaceae</taxon>
        <taxon>Ascoidea</taxon>
    </lineage>
</organism>
<dbReference type="AlphaFoldDB" id="A0A1D2VS18"/>
<comment type="function">
    <text evidence="2">Accessory subunit of the mitochondrial membrane respiratory chain NADH dehydrogenase (Complex I), that is believed not to be involved in catalysis. Complex I functions in the transfer of electrons from NADH to the respiratory chain. The immediate electron acceptor for the enzyme is believed to be ubiquinone.</text>
</comment>
<reference evidence="4" key="1">
    <citation type="submission" date="2016-05" db="EMBL/GenBank/DDBJ databases">
        <title>Comparative genomics of biotechnologically important yeasts.</title>
        <authorList>
            <consortium name="DOE Joint Genome Institute"/>
            <person name="Riley R."/>
            <person name="Haridas S."/>
            <person name="Wolfe K.H."/>
            <person name="Lopes M.R."/>
            <person name="Hittinger C.T."/>
            <person name="Goker M."/>
            <person name="Salamov A."/>
            <person name="Wisecaver J."/>
            <person name="Long T.M."/>
            <person name="Aerts A.L."/>
            <person name="Barry K."/>
            <person name="Choi C."/>
            <person name="Clum A."/>
            <person name="Coughlan A.Y."/>
            <person name="Deshpande S."/>
            <person name="Douglass A.P."/>
            <person name="Hanson S.J."/>
            <person name="Klenk H.-P."/>
            <person name="Labutti K."/>
            <person name="Lapidus A."/>
            <person name="Lindquist E."/>
            <person name="Lipzen A."/>
            <person name="Meier-Kolthoff J.P."/>
            <person name="Ohm R.A."/>
            <person name="Otillar R.P."/>
            <person name="Pangilinan J."/>
            <person name="Peng Y."/>
            <person name="Rokas A."/>
            <person name="Rosa C.A."/>
            <person name="Scheuner C."/>
            <person name="Sibirny A.A."/>
            <person name="Slot J.C."/>
            <person name="Stielow J.B."/>
            <person name="Sun H."/>
            <person name="Kurtzman C.P."/>
            <person name="Blackwell M."/>
            <person name="Grigoriev I.V."/>
            <person name="Jeffries T.W."/>
        </authorList>
    </citation>
    <scope>NUCLEOTIDE SEQUENCE [LARGE SCALE GENOMIC DNA]</scope>
    <source>
        <strain evidence="4">DSM 1968</strain>
    </source>
</reference>
<dbReference type="OrthoDB" id="274641at2759"/>
<dbReference type="InterPro" id="IPR007763">
    <property type="entry name" value="NDUFA12"/>
</dbReference>
<name>A0A1D2VS18_9ASCO</name>
<dbReference type="GO" id="GO:0045271">
    <property type="term" value="C:respiratory chain complex I"/>
    <property type="evidence" value="ECO:0007669"/>
    <property type="project" value="InterPro"/>
</dbReference>
<evidence type="ECO:0000313" key="3">
    <source>
        <dbReference type="EMBL" id="ODV64403.1"/>
    </source>
</evidence>
<keyword evidence="4" id="KW-1185">Reference proteome</keyword>
<comment type="subcellular location">
    <subcellularLocation>
        <location evidence="2">Mitochondrion inner membrane</location>
        <topology evidence="2">Peripheral membrane protein</topology>
        <orientation evidence="2">Matrix side</orientation>
    </subcellularLocation>
</comment>
<dbReference type="GO" id="GO:0005743">
    <property type="term" value="C:mitochondrial inner membrane"/>
    <property type="evidence" value="ECO:0007669"/>
    <property type="project" value="UniProtKB-SubCell"/>
</dbReference>
<keyword evidence="2" id="KW-0249">Electron transport</keyword>
<keyword evidence="2" id="KW-0472">Membrane</keyword>
<dbReference type="Pfam" id="PF05071">
    <property type="entry name" value="NDUFA12"/>
    <property type="match status" value="1"/>
</dbReference>
<keyword evidence="2" id="KW-0813">Transport</keyword>
<evidence type="ECO:0000256" key="2">
    <source>
        <dbReference type="RuleBase" id="RU363103"/>
    </source>
</evidence>
<dbReference type="GeneID" id="30963874"/>
<sequence>MSVTLWRTIKNAYSVGLKRYAFQIATIGDTKSGTLIGTDDHGNQFYETSNPEEIHLRTRWVEYADRNFDISQVEPGWHWWLAYGTDVPPHQLPKDEVATRAYPLKTHAANYTATPGAYVPYNTAVPKCSSWNPRVRERL</sequence>
<dbReference type="InParanoid" id="A0A1D2VS18"/>
<keyword evidence="2" id="KW-0679">Respiratory chain</keyword>
<dbReference type="PANTHER" id="PTHR12910:SF2">
    <property type="entry name" value="NADH DEHYDROGENASE [UBIQUINONE] 1 ALPHA SUBCOMPLEX SUBUNIT 12"/>
    <property type="match status" value="1"/>
</dbReference>
<accession>A0A1D2VS18</accession>
<dbReference type="GO" id="GO:0006979">
    <property type="term" value="P:response to oxidative stress"/>
    <property type="evidence" value="ECO:0007669"/>
    <property type="project" value="TreeGrafter"/>
</dbReference>
<proteinExistence type="inferred from homology"/>
<dbReference type="EMBL" id="KV454475">
    <property type="protein sequence ID" value="ODV64403.1"/>
    <property type="molecule type" value="Genomic_DNA"/>
</dbReference>
<keyword evidence="2" id="KW-0496">Mitochondrion</keyword>
<comment type="similarity">
    <text evidence="1 2">Belongs to the complex I NDUFA12 subunit family.</text>
</comment>
<keyword evidence="2" id="KW-0999">Mitochondrion inner membrane</keyword>
<dbReference type="RefSeq" id="XP_020050710.1">
    <property type="nucleotide sequence ID" value="XM_020190238.1"/>
</dbReference>
<keyword evidence="3" id="KW-0830">Ubiquinone</keyword>
<gene>
    <name evidence="3" type="ORF">ASCRUDRAFT_31031</name>
</gene>
<dbReference type="Proteomes" id="UP000095038">
    <property type="component" value="Unassembled WGS sequence"/>
</dbReference>
<dbReference type="STRING" id="1344418.A0A1D2VS18"/>
<evidence type="ECO:0000313" key="4">
    <source>
        <dbReference type="Proteomes" id="UP000095038"/>
    </source>
</evidence>
<dbReference type="PANTHER" id="PTHR12910">
    <property type="entry name" value="NADH-UBIQUINONE OXIDOREDUCTASE SUBUNIT B17.2"/>
    <property type="match status" value="1"/>
</dbReference>
<evidence type="ECO:0000256" key="1">
    <source>
        <dbReference type="ARBA" id="ARBA00007355"/>
    </source>
</evidence>
<protein>
    <recommendedName>
        <fullName evidence="2">NADH dehydrogenase [ubiquinone] 1 alpha subcomplex subunit</fullName>
    </recommendedName>
</protein>